<name>A0A927JF51_9ACTN</name>
<dbReference type="InterPro" id="IPR029063">
    <property type="entry name" value="SAM-dependent_MTases_sf"/>
</dbReference>
<dbReference type="CDD" id="cd02440">
    <property type="entry name" value="AdoMet_MTases"/>
    <property type="match status" value="1"/>
</dbReference>
<dbReference type="PANTHER" id="PTHR43542">
    <property type="entry name" value="METHYLTRANSFERASE"/>
    <property type="match status" value="1"/>
</dbReference>
<evidence type="ECO:0000313" key="3">
    <source>
        <dbReference type="EMBL" id="MBD8507597.1"/>
    </source>
</evidence>
<dbReference type="EMBL" id="JACYWE010000009">
    <property type="protein sequence ID" value="MBD8507597.1"/>
    <property type="molecule type" value="Genomic_DNA"/>
</dbReference>
<protein>
    <submittedName>
        <fullName evidence="3">16S rRNA (Guanine(966)-N(2))-methyltransferase RsmD</fullName>
        <ecNumber evidence="3">2.1.1.171</ecNumber>
    </submittedName>
</protein>
<keyword evidence="2 3" id="KW-0808">Transferase</keyword>
<dbReference type="Proteomes" id="UP000642993">
    <property type="component" value="Unassembled WGS sequence"/>
</dbReference>
<organism evidence="3 4">
    <name type="scientific">Lolliginicoccus lacisalsi</name>
    <dbReference type="NCBI Taxonomy" id="2742202"/>
    <lineage>
        <taxon>Bacteria</taxon>
        <taxon>Bacillati</taxon>
        <taxon>Actinomycetota</taxon>
        <taxon>Actinomycetes</taxon>
        <taxon>Mycobacteriales</taxon>
        <taxon>Hoyosellaceae</taxon>
        <taxon>Lolliginicoccus</taxon>
    </lineage>
</organism>
<keyword evidence="4" id="KW-1185">Reference proteome</keyword>
<dbReference type="GO" id="GO:0003676">
    <property type="term" value="F:nucleic acid binding"/>
    <property type="evidence" value="ECO:0007669"/>
    <property type="project" value="InterPro"/>
</dbReference>
<dbReference type="RefSeq" id="WP_192040061.1">
    <property type="nucleotide sequence ID" value="NZ_JACYWE010000009.1"/>
</dbReference>
<evidence type="ECO:0000256" key="2">
    <source>
        <dbReference type="ARBA" id="ARBA00022679"/>
    </source>
</evidence>
<evidence type="ECO:0000313" key="4">
    <source>
        <dbReference type="Proteomes" id="UP000642993"/>
    </source>
</evidence>
<dbReference type="GO" id="GO:0052913">
    <property type="term" value="F:16S rRNA (guanine(966)-N(2))-methyltransferase activity"/>
    <property type="evidence" value="ECO:0007669"/>
    <property type="project" value="UniProtKB-EC"/>
</dbReference>
<dbReference type="PANTHER" id="PTHR43542:SF1">
    <property type="entry name" value="METHYLTRANSFERASE"/>
    <property type="match status" value="1"/>
</dbReference>
<dbReference type="Pfam" id="PF03602">
    <property type="entry name" value="Cons_hypoth95"/>
    <property type="match status" value="1"/>
</dbReference>
<comment type="caution">
    <text evidence="3">The sequence shown here is derived from an EMBL/GenBank/DDBJ whole genome shotgun (WGS) entry which is preliminary data.</text>
</comment>
<dbReference type="Gene3D" id="3.40.50.150">
    <property type="entry name" value="Vaccinia Virus protein VP39"/>
    <property type="match status" value="1"/>
</dbReference>
<dbReference type="InterPro" id="IPR002052">
    <property type="entry name" value="DNA_methylase_N6_adenine_CS"/>
</dbReference>
<dbReference type="EC" id="2.1.1.171" evidence="3"/>
<dbReference type="SUPFAM" id="SSF53335">
    <property type="entry name" value="S-adenosyl-L-methionine-dependent methyltransferases"/>
    <property type="match status" value="1"/>
</dbReference>
<evidence type="ECO:0000256" key="1">
    <source>
        <dbReference type="ARBA" id="ARBA00022603"/>
    </source>
</evidence>
<gene>
    <name evidence="3" type="primary">rsmD</name>
    <name evidence="3" type="ORF">HT102_14005</name>
</gene>
<dbReference type="PIRSF" id="PIRSF004553">
    <property type="entry name" value="CHP00095"/>
    <property type="match status" value="1"/>
</dbReference>
<proteinExistence type="predicted"/>
<keyword evidence="1 3" id="KW-0489">Methyltransferase</keyword>
<dbReference type="AlphaFoldDB" id="A0A927JF51"/>
<dbReference type="PROSITE" id="PS00092">
    <property type="entry name" value="N6_MTASE"/>
    <property type="match status" value="1"/>
</dbReference>
<accession>A0A927JF51</accession>
<dbReference type="InterPro" id="IPR004398">
    <property type="entry name" value="RNA_MeTrfase_RsmD"/>
</dbReference>
<reference evidence="3" key="1">
    <citation type="submission" date="2020-09" db="EMBL/GenBank/DDBJ databases">
        <title>Hoyosella lacisalsi sp. nov., a halotolerant actinobacterium isolated from soil of Lake Gudzhirganskoe.</title>
        <authorList>
            <person name="Yang Q."/>
            <person name="Guo P.Y."/>
            <person name="Liu S.W."/>
            <person name="Li F.N."/>
            <person name="Sun C.H."/>
        </authorList>
    </citation>
    <scope>NUCLEOTIDE SEQUENCE</scope>
    <source>
        <strain evidence="3">G463</strain>
    </source>
</reference>
<sequence length="186" mass="19937">MTRIIAGSVGGTRIAVPPRGTRPTSDRVREALFSSLDARLDLGGMRVLDLYAGSGALGIEALSRGAAHATLVEKDARAARIISSNLAATGFSARADVVRGDVLATLHRAPVAPYDLVLADPPYDVEEPSIHELLQRLLDQHWLVPGAVVVIERSARSPEPAWPEPLEPLRARDYGETRISIAEHVG</sequence>
<dbReference type="NCBIfam" id="TIGR00095">
    <property type="entry name" value="16S rRNA (guanine(966)-N(2))-methyltransferase RsmD"/>
    <property type="match status" value="1"/>
</dbReference>